<dbReference type="Gene3D" id="2.120.10.70">
    <property type="entry name" value="Fucose-specific lectin"/>
    <property type="match status" value="1"/>
</dbReference>
<comment type="caution">
    <text evidence="3">The sequence shown here is derived from an EMBL/GenBank/DDBJ whole genome shotgun (WGS) entry which is preliminary data.</text>
</comment>
<organism evidence="3 4">
    <name type="scientific">Knufia fluminis</name>
    <dbReference type="NCBI Taxonomy" id="191047"/>
    <lineage>
        <taxon>Eukaryota</taxon>
        <taxon>Fungi</taxon>
        <taxon>Dikarya</taxon>
        <taxon>Ascomycota</taxon>
        <taxon>Pezizomycotina</taxon>
        <taxon>Eurotiomycetes</taxon>
        <taxon>Chaetothyriomycetidae</taxon>
        <taxon>Chaetothyriales</taxon>
        <taxon>Trichomeriaceae</taxon>
        <taxon>Knufia</taxon>
    </lineage>
</organism>
<keyword evidence="2" id="KW-1133">Transmembrane helix</keyword>
<sequence>MEERRHSPTSDAPEAVPNQPRSAFGFVGSDDYEYFEPPASAFERHRSPVPEYQQYDTTSSRVSAQSPPPPSSDIGRSPEISEGGFTKSRPLSPSVQYSEIHSPDPEAVYTGGEKEAVYSQPTPRSKVPSYYANPVPGIHHQNSGDRPQVWSNNDHQYQQPGQSQQEQPKKRPFYKRWWFWLIIVALVIIIAVAVACGVVFGTKKSNEHTTTPPGYTPPGDGTNGTSTNADPDTSVGGYLNSAFYSESGAWNGSGIAIASANTDADQSIYAFFQDSTGLLQYTLMDPSGQWNLVGPVNSGSYKALNGTPLSAVQHQLGAELVWHIFYIDDEYTIRERIITNTTTNGPSPVWTDGPLSQQNLKTWQSNTIGLQACYWGDYYGQWSYDTTQASAGIHLWYASGATEFSQYSWTNGTDEYNFDQVWKDLSGNGGVGCQTWDTGMTEYVWFVNTKNEIAMYWKDNNRTGLSSDAHPIGSWTPVNIDVQSVQKDSGLGYTNYMVWQAEDTTINGANVTWGAENTTIAENGQDVWTLQTNGEDVHAIRGTHLSITAVSTVSKGASLLTFFQEAGDDMKMYTRDAFNSGGLWQAAAEDPVVPS</sequence>
<reference evidence="3 4" key="1">
    <citation type="submission" date="2022-12" db="EMBL/GenBank/DDBJ databases">
        <title>Genomic features and morphological characterization of a novel Knufia sp. strain isolated from spacecraft assembly facility.</title>
        <authorList>
            <person name="Teixeira M."/>
            <person name="Chander A.M."/>
            <person name="Stajich J.E."/>
            <person name="Venkateswaran K."/>
        </authorList>
    </citation>
    <scope>NUCLEOTIDE SEQUENCE [LARGE SCALE GENOMIC DNA]</scope>
    <source>
        <strain evidence="3 4">FJI-L2-BK-P2</strain>
    </source>
</reference>
<keyword evidence="4" id="KW-1185">Reference proteome</keyword>
<feature type="compositionally biased region" description="Polar residues" evidence="1">
    <location>
        <begin position="140"/>
        <end position="155"/>
    </location>
</feature>
<protein>
    <recommendedName>
        <fullName evidence="5">Fucose-specific lectin</fullName>
    </recommendedName>
</protein>
<feature type="region of interest" description="Disordered" evidence="1">
    <location>
        <begin position="1"/>
        <end position="168"/>
    </location>
</feature>
<feature type="compositionally biased region" description="Polar residues" evidence="1">
    <location>
        <begin position="89"/>
        <end position="99"/>
    </location>
</feature>
<accession>A0AAN8F3E1</accession>
<feature type="compositionally biased region" description="Low complexity" evidence="1">
    <location>
        <begin position="209"/>
        <end position="225"/>
    </location>
</feature>
<proteinExistence type="predicted"/>
<evidence type="ECO:0000313" key="4">
    <source>
        <dbReference type="Proteomes" id="UP001316803"/>
    </source>
</evidence>
<evidence type="ECO:0000256" key="2">
    <source>
        <dbReference type="SAM" id="Phobius"/>
    </source>
</evidence>
<evidence type="ECO:0000313" key="3">
    <source>
        <dbReference type="EMBL" id="KAK5950426.1"/>
    </source>
</evidence>
<name>A0AAN8F3E1_9EURO</name>
<dbReference type="Proteomes" id="UP001316803">
    <property type="component" value="Unassembled WGS sequence"/>
</dbReference>
<gene>
    <name evidence="3" type="ORF">OHC33_008645</name>
</gene>
<feature type="region of interest" description="Disordered" evidence="1">
    <location>
        <begin position="203"/>
        <end position="232"/>
    </location>
</feature>
<feature type="compositionally biased region" description="Polar residues" evidence="1">
    <location>
        <begin position="54"/>
        <end position="65"/>
    </location>
</feature>
<evidence type="ECO:0000256" key="1">
    <source>
        <dbReference type="SAM" id="MobiDB-lite"/>
    </source>
</evidence>
<dbReference type="AlphaFoldDB" id="A0AAN8F3E1"/>
<dbReference type="SUPFAM" id="SSF89372">
    <property type="entry name" value="Fucose-specific lectin"/>
    <property type="match status" value="1"/>
</dbReference>
<keyword evidence="2" id="KW-0812">Transmembrane</keyword>
<dbReference type="EMBL" id="JAKLMC020000027">
    <property type="protein sequence ID" value="KAK5950426.1"/>
    <property type="molecule type" value="Genomic_DNA"/>
</dbReference>
<keyword evidence="2" id="KW-0472">Membrane</keyword>
<feature type="compositionally biased region" description="Low complexity" evidence="1">
    <location>
        <begin position="156"/>
        <end position="166"/>
    </location>
</feature>
<feature type="transmembrane region" description="Helical" evidence="2">
    <location>
        <begin position="177"/>
        <end position="200"/>
    </location>
</feature>
<evidence type="ECO:0008006" key="5">
    <source>
        <dbReference type="Google" id="ProtNLM"/>
    </source>
</evidence>